<feature type="transmembrane region" description="Helical" evidence="7">
    <location>
        <begin position="78"/>
        <end position="97"/>
    </location>
</feature>
<evidence type="ECO:0000256" key="5">
    <source>
        <dbReference type="ARBA" id="ARBA00022989"/>
    </source>
</evidence>
<feature type="transmembrane region" description="Helical" evidence="7">
    <location>
        <begin position="136"/>
        <end position="156"/>
    </location>
</feature>
<dbReference type="InterPro" id="IPR011701">
    <property type="entry name" value="MFS"/>
</dbReference>
<feature type="transmembrane region" description="Helical" evidence="7">
    <location>
        <begin position="7"/>
        <end position="33"/>
    </location>
</feature>
<evidence type="ECO:0000313" key="9">
    <source>
        <dbReference type="EMBL" id="MCC2155765.1"/>
    </source>
</evidence>
<sequence length="392" mass="42189">METWKRTVYISLVCVFCTAFGVSQLAPILPLYFHDLGVQTPEAMSLWSGLATGATYIIVCLAAPFWGRVADKKGRKITLIRSSFGMALCNILIAFQTTPEGVVLIRLVQGLVSGFYSASITLIASESPIERTGWALGLLASANLAGSLIGPLLGGYIADTVGIRNDFIIVGALMGLAGVLATIFIHENYVPQPNPEKLSIRKLKEQIPEFNSIVALCVASFIYAICIMSLQPVISVYIKGIVPSDTENLAFIAGAVFSAMGIAQLMSSSPLGKLVDKIGPRKVLVVSLIYVGILNIPQAYVSDVYQLAIIRFLQGFGLGGMLPALNTYLSSKTPREFTGQVFSYNQSCLFFGYFLGSVGGASLMAWLGFTTLFWVSGGLFIISALWIGFKLK</sequence>
<feature type="transmembrane region" description="Helical" evidence="7">
    <location>
        <begin position="372"/>
        <end position="389"/>
    </location>
</feature>
<evidence type="ECO:0000313" key="10">
    <source>
        <dbReference type="Proteomes" id="UP001198241"/>
    </source>
</evidence>
<dbReference type="PANTHER" id="PTHR43414">
    <property type="entry name" value="MULTIDRUG RESISTANCE PROTEIN MDTG"/>
    <property type="match status" value="1"/>
</dbReference>
<evidence type="ECO:0000256" key="2">
    <source>
        <dbReference type="ARBA" id="ARBA00022448"/>
    </source>
</evidence>
<evidence type="ECO:0000256" key="6">
    <source>
        <dbReference type="ARBA" id="ARBA00023136"/>
    </source>
</evidence>
<feature type="transmembrane region" description="Helical" evidence="7">
    <location>
        <begin position="250"/>
        <end position="271"/>
    </location>
</feature>
<reference evidence="9 10" key="1">
    <citation type="submission" date="2021-10" db="EMBL/GenBank/DDBJ databases">
        <title>Anaerobic single-cell dispensing facilitates the cultivation of human gut bacteria.</title>
        <authorList>
            <person name="Afrizal A."/>
        </authorList>
    </citation>
    <scope>NUCLEOTIDE SEQUENCE [LARGE SCALE GENOMIC DNA]</scope>
    <source>
        <strain evidence="9 10">CLA-AA-H247</strain>
    </source>
</reference>
<dbReference type="PRINTS" id="PR01035">
    <property type="entry name" value="TCRTETA"/>
</dbReference>
<feature type="transmembrane region" description="Helical" evidence="7">
    <location>
        <begin position="210"/>
        <end position="230"/>
    </location>
</feature>
<evidence type="ECO:0000259" key="8">
    <source>
        <dbReference type="PROSITE" id="PS50850"/>
    </source>
</evidence>
<feature type="transmembrane region" description="Helical" evidence="7">
    <location>
        <begin position="283"/>
        <end position="301"/>
    </location>
</feature>
<feature type="transmembrane region" description="Helical" evidence="7">
    <location>
        <begin position="168"/>
        <end position="189"/>
    </location>
</feature>
<feature type="transmembrane region" description="Helical" evidence="7">
    <location>
        <begin position="103"/>
        <end position="124"/>
    </location>
</feature>
<keyword evidence="4 7" id="KW-0812">Transmembrane</keyword>
<dbReference type="Pfam" id="PF07690">
    <property type="entry name" value="MFS_1"/>
    <property type="match status" value="1"/>
</dbReference>
<evidence type="ECO:0000256" key="3">
    <source>
        <dbReference type="ARBA" id="ARBA00022475"/>
    </source>
</evidence>
<dbReference type="InterPro" id="IPR001958">
    <property type="entry name" value="Tet-R_TetA/multi-R_MdtG-like"/>
</dbReference>
<dbReference type="SUPFAM" id="SSF103473">
    <property type="entry name" value="MFS general substrate transporter"/>
    <property type="match status" value="2"/>
</dbReference>
<keyword evidence="5 7" id="KW-1133">Transmembrane helix</keyword>
<keyword evidence="6 7" id="KW-0472">Membrane</keyword>
<accession>A0ABS8F161</accession>
<feature type="domain" description="Major facilitator superfamily (MFS) profile" evidence="8">
    <location>
        <begin position="7"/>
        <end position="392"/>
    </location>
</feature>
<proteinExistence type="predicted"/>
<feature type="transmembrane region" description="Helical" evidence="7">
    <location>
        <begin position="45"/>
        <end position="66"/>
    </location>
</feature>
<feature type="transmembrane region" description="Helical" evidence="7">
    <location>
        <begin position="307"/>
        <end position="329"/>
    </location>
</feature>
<keyword evidence="3" id="KW-1003">Cell membrane</keyword>
<evidence type="ECO:0000256" key="4">
    <source>
        <dbReference type="ARBA" id="ARBA00022692"/>
    </source>
</evidence>
<evidence type="ECO:0000256" key="1">
    <source>
        <dbReference type="ARBA" id="ARBA00004651"/>
    </source>
</evidence>
<gene>
    <name evidence="9" type="ORF">LKD20_01235</name>
</gene>
<dbReference type="InterPro" id="IPR036259">
    <property type="entry name" value="MFS_trans_sf"/>
</dbReference>
<dbReference type="InterPro" id="IPR005828">
    <property type="entry name" value="MFS_sugar_transport-like"/>
</dbReference>
<dbReference type="EMBL" id="JAJEQD010000002">
    <property type="protein sequence ID" value="MCC2155765.1"/>
    <property type="molecule type" value="Genomic_DNA"/>
</dbReference>
<dbReference type="PANTHER" id="PTHR43414:SF1">
    <property type="entry name" value="PEPTIDE PERMEASE"/>
    <property type="match status" value="1"/>
</dbReference>
<protein>
    <submittedName>
        <fullName evidence="9">MFS transporter</fullName>
    </submittedName>
</protein>
<dbReference type="Proteomes" id="UP001198241">
    <property type="component" value="Unassembled WGS sequence"/>
</dbReference>
<feature type="transmembrane region" description="Helical" evidence="7">
    <location>
        <begin position="341"/>
        <end position="366"/>
    </location>
</feature>
<comment type="subcellular location">
    <subcellularLocation>
        <location evidence="1">Cell membrane</location>
        <topology evidence="1">Multi-pass membrane protein</topology>
    </subcellularLocation>
</comment>
<evidence type="ECO:0000256" key="7">
    <source>
        <dbReference type="SAM" id="Phobius"/>
    </source>
</evidence>
<keyword evidence="2" id="KW-0813">Transport</keyword>
<dbReference type="RefSeq" id="WP_024066900.1">
    <property type="nucleotide sequence ID" value="NZ_JAJEQD010000002.1"/>
</dbReference>
<organism evidence="9 10">
    <name type="scientific">Veillonella fallax</name>
    <dbReference type="NCBI Taxonomy" id="2881272"/>
    <lineage>
        <taxon>Bacteria</taxon>
        <taxon>Bacillati</taxon>
        <taxon>Bacillota</taxon>
        <taxon>Negativicutes</taxon>
        <taxon>Veillonellales</taxon>
        <taxon>Veillonellaceae</taxon>
        <taxon>Veillonella</taxon>
    </lineage>
</organism>
<dbReference type="InterPro" id="IPR020846">
    <property type="entry name" value="MFS_dom"/>
</dbReference>
<comment type="caution">
    <text evidence="9">The sequence shown here is derived from an EMBL/GenBank/DDBJ whole genome shotgun (WGS) entry which is preliminary data.</text>
</comment>
<name>A0ABS8F161_9FIRM</name>
<dbReference type="PROSITE" id="PS50850">
    <property type="entry name" value="MFS"/>
    <property type="match status" value="1"/>
</dbReference>
<dbReference type="Gene3D" id="1.20.1250.20">
    <property type="entry name" value="MFS general substrate transporter like domains"/>
    <property type="match status" value="2"/>
</dbReference>
<keyword evidence="10" id="KW-1185">Reference proteome</keyword>
<dbReference type="Pfam" id="PF00083">
    <property type="entry name" value="Sugar_tr"/>
    <property type="match status" value="1"/>
</dbReference>